<name>A0ABS3RIK6_9ACTN</name>
<keyword evidence="2" id="KW-1185">Reference proteome</keyword>
<comment type="caution">
    <text evidence="1">The sequence shown here is derived from an EMBL/GenBank/DDBJ whole genome shotgun (WGS) entry which is preliminary data.</text>
</comment>
<proteinExistence type="predicted"/>
<protein>
    <submittedName>
        <fullName evidence="1">Uncharacterized protein</fullName>
    </submittedName>
</protein>
<evidence type="ECO:0000313" key="2">
    <source>
        <dbReference type="Proteomes" id="UP000680206"/>
    </source>
</evidence>
<organism evidence="1 2">
    <name type="scientific">Actinomadura violacea</name>
    <dbReference type="NCBI Taxonomy" id="2819934"/>
    <lineage>
        <taxon>Bacteria</taxon>
        <taxon>Bacillati</taxon>
        <taxon>Actinomycetota</taxon>
        <taxon>Actinomycetes</taxon>
        <taxon>Streptosporangiales</taxon>
        <taxon>Thermomonosporaceae</taxon>
        <taxon>Actinomadura</taxon>
    </lineage>
</organism>
<sequence>MTHNPPIFPPVQQWPILAGPDCPACGRDSDVTWIGPTTMANGNQVSVWHCRACPADWPIPITRWPVLDGPDCPTCNTEITSWAALAPDHHGDLWTCHHGHEFVLTAEGIVIATDDPSEWAPLWRRTNQHPDGGDAA</sequence>
<gene>
    <name evidence="1" type="ORF">J4709_03065</name>
</gene>
<dbReference type="Proteomes" id="UP000680206">
    <property type="component" value="Unassembled WGS sequence"/>
</dbReference>
<reference evidence="1 2" key="1">
    <citation type="submission" date="2021-03" db="EMBL/GenBank/DDBJ databases">
        <title>Actinomadura violae sp. nov., isolated from lichen in Thailand.</title>
        <authorList>
            <person name="Kanchanasin P."/>
            <person name="Saeng-In P."/>
            <person name="Phongsopitanun W."/>
            <person name="Yuki M."/>
            <person name="Kudo T."/>
            <person name="Ohkuma M."/>
            <person name="Tanasupawat S."/>
        </authorList>
    </citation>
    <scope>NUCLEOTIDE SEQUENCE [LARGE SCALE GENOMIC DNA]</scope>
    <source>
        <strain evidence="1 2">LCR2-06</strain>
    </source>
</reference>
<dbReference type="EMBL" id="JAGEPF010000002">
    <property type="protein sequence ID" value="MBO2456570.1"/>
    <property type="molecule type" value="Genomic_DNA"/>
</dbReference>
<accession>A0ABS3RIK6</accession>
<dbReference type="RefSeq" id="WP_208236612.1">
    <property type="nucleotide sequence ID" value="NZ_JAGEPF010000002.1"/>
</dbReference>
<evidence type="ECO:0000313" key="1">
    <source>
        <dbReference type="EMBL" id="MBO2456570.1"/>
    </source>
</evidence>